<dbReference type="InterPro" id="IPR002919">
    <property type="entry name" value="TIL_dom"/>
</dbReference>
<keyword evidence="2" id="KW-1015">Disulfide bond</keyword>
<dbReference type="InterPro" id="IPR036084">
    <property type="entry name" value="Ser_inhib-like_sf"/>
</dbReference>
<gene>
    <name evidence="4" type="ORF">AgaP_AGAP001176</name>
</gene>
<reference evidence="4" key="5">
    <citation type="submission" date="2011-05" db="EMBL/GenBank/DDBJ databases">
        <authorList>
            <consortium name="VectorBase"/>
        </authorList>
    </citation>
    <scope>NUCLEOTIDE SEQUENCE</scope>
    <source>
        <strain evidence="4">PEST</strain>
    </source>
</reference>
<reference evidence="4" key="4">
    <citation type="journal article" date="2007" name="Genome Biol.">
        <title>Update of the Anopheles gambiae PEST genome assembly.</title>
        <authorList>
            <person name="Sharakhova M.V."/>
            <person name="Hammond M.P."/>
            <person name="Lobo N.F."/>
            <person name="Krzywinski J."/>
            <person name="Unger M.F."/>
            <person name="Hillenmeyer M.E."/>
            <person name="Bruggner R.V."/>
            <person name="Birney E."/>
            <person name="Collins F.H."/>
        </authorList>
    </citation>
    <scope>NUCLEOTIDE SEQUENCE</scope>
    <source>
        <strain evidence="4">PEST</strain>
    </source>
</reference>
<comment type="caution">
    <text evidence="4">The sequence shown here is derived from an EMBL/GenBank/DDBJ whole genome shotgun (WGS) entry which is preliminary data.</text>
</comment>
<dbReference type="SUPFAM" id="SSF57567">
    <property type="entry name" value="Serine protease inhibitors"/>
    <property type="match status" value="1"/>
</dbReference>
<proteinExistence type="predicted"/>
<reference evidence="4" key="2">
    <citation type="submission" date="2002-03" db="EMBL/GenBank/DDBJ databases">
        <authorList>
            <consortium name="The Anopheles Genome Sequencing Consortium"/>
        </authorList>
    </citation>
    <scope>NUCLEOTIDE SEQUENCE</scope>
    <source>
        <strain evidence="4">PEST</strain>
    </source>
</reference>
<dbReference type="PANTHER" id="PTHR23259:SF70">
    <property type="entry name" value="ACCESSORY GLAND PROTEIN ACP62F-RELATED"/>
    <property type="match status" value="1"/>
</dbReference>
<name>Q380C0_ANOGA</name>
<evidence type="ECO:0000259" key="3">
    <source>
        <dbReference type="Pfam" id="PF01826"/>
    </source>
</evidence>
<dbReference type="EMBL" id="AAAB01008987">
    <property type="protein sequence ID" value="EAL38645.2"/>
    <property type="molecule type" value="Genomic_DNA"/>
</dbReference>
<dbReference type="AlphaFoldDB" id="Q380C0"/>
<protein>
    <submittedName>
        <fullName evidence="4">AGAP001176-PA</fullName>
    </submittedName>
</protein>
<dbReference type="PANTHER" id="PTHR23259">
    <property type="entry name" value="RIDDLE"/>
    <property type="match status" value="1"/>
</dbReference>
<evidence type="ECO:0000313" key="4">
    <source>
        <dbReference type="EMBL" id="EAL38645.2"/>
    </source>
</evidence>
<dbReference type="HOGENOM" id="CLU_1994493_0_0_1"/>
<dbReference type="InterPro" id="IPR051368">
    <property type="entry name" value="SerProtInhib-TIL_Domain"/>
</dbReference>
<reference evidence="4" key="1">
    <citation type="journal article" date="2002" name="Science">
        <title>The genome sequence of the malaria mosquito Anopheles gambiae.</title>
        <authorList>
            <person name="Holt R.A."/>
            <person name="Subramanian G.M."/>
            <person name="Halpern A."/>
            <person name="Sutton G.G."/>
            <person name="Charlab R."/>
            <person name="Nusskern D.R."/>
            <person name="Wincker P."/>
            <person name="Clark A.G."/>
            <person name="Ribeiro J.M."/>
            <person name="Wides R."/>
            <person name="Salzberg S.L."/>
            <person name="Loftus B."/>
            <person name="Yandell M."/>
            <person name="Majoros W.H."/>
            <person name="Rusch D.B."/>
            <person name="Lai Z."/>
            <person name="Kraft C.L."/>
            <person name="Abril J.F."/>
            <person name="Anthouard V."/>
            <person name="Arensburger P."/>
            <person name="Atkinson P.W."/>
            <person name="Baden H."/>
            <person name="de Berardinis V."/>
            <person name="Baldwin D."/>
            <person name="Benes V."/>
            <person name="Biedler J."/>
            <person name="Blass C."/>
            <person name="Bolanos R."/>
            <person name="Boscus D."/>
            <person name="Barnstead M."/>
            <person name="Cai S."/>
            <person name="Center A."/>
            <person name="Chaturverdi K."/>
            <person name="Christophides G.K."/>
            <person name="Chrystal M.A."/>
            <person name="Clamp M."/>
            <person name="Cravchik A."/>
            <person name="Curwen V."/>
            <person name="Dana A."/>
            <person name="Delcher A."/>
            <person name="Dew I."/>
            <person name="Evans C.A."/>
            <person name="Flanigan M."/>
            <person name="Grundschober-Freimoser A."/>
            <person name="Friedli L."/>
            <person name="Gu Z."/>
            <person name="Guan P."/>
            <person name="Guigo R."/>
            <person name="Hillenmeyer M.E."/>
            <person name="Hladun S.L."/>
            <person name="Hogan J.R."/>
            <person name="Hong Y.S."/>
            <person name="Hoover J."/>
            <person name="Jaillon O."/>
            <person name="Ke Z."/>
            <person name="Kodira C."/>
            <person name="Kokoza E."/>
            <person name="Koutsos A."/>
            <person name="Letunic I."/>
            <person name="Levitsky A."/>
            <person name="Liang Y."/>
            <person name="Lin J.J."/>
            <person name="Lobo N.F."/>
            <person name="Lopez J.R."/>
            <person name="Malek J.A."/>
            <person name="McIntosh T.C."/>
            <person name="Meister S."/>
            <person name="Miller J."/>
            <person name="Mobarry C."/>
            <person name="Mongin E."/>
            <person name="Murphy S.D."/>
            <person name="O'Brochta D.A."/>
            <person name="Pfannkoch C."/>
            <person name="Qi R."/>
            <person name="Regier M.A."/>
            <person name="Remington K."/>
            <person name="Shao H."/>
            <person name="Sharakhova M.V."/>
            <person name="Sitter C.D."/>
            <person name="Shetty J."/>
            <person name="Smith T.J."/>
            <person name="Strong R."/>
            <person name="Sun J."/>
            <person name="Thomasova D."/>
            <person name="Ton L.Q."/>
            <person name="Topalis P."/>
            <person name="Tu Z."/>
            <person name="Unger M.F."/>
            <person name="Walenz B."/>
            <person name="Wang A."/>
            <person name="Wang J."/>
            <person name="Wang M."/>
            <person name="Wang X."/>
            <person name="Woodford K.J."/>
            <person name="Wortman J.R."/>
            <person name="Wu M."/>
            <person name="Yao A."/>
            <person name="Zdobnov E.M."/>
            <person name="Zhang H."/>
            <person name="Zhao Q."/>
            <person name="Zhao S."/>
            <person name="Zhu S.C."/>
            <person name="Zhimulev I."/>
            <person name="Coluzzi M."/>
            <person name="della Torre A."/>
            <person name="Roth C.W."/>
            <person name="Louis C."/>
            <person name="Kalush F."/>
            <person name="Mural R.J."/>
            <person name="Myers E.W."/>
            <person name="Adams M.D."/>
            <person name="Smith H.O."/>
            <person name="Broder S."/>
            <person name="Gardner M.J."/>
            <person name="Fraser C.M."/>
            <person name="Birney E."/>
            <person name="Bork P."/>
            <person name="Brey P.T."/>
            <person name="Venter J.C."/>
            <person name="Weissenbach J."/>
            <person name="Kafatos F.C."/>
            <person name="Collins F.H."/>
            <person name="Hoffman S.L."/>
        </authorList>
    </citation>
    <scope>NUCLEOTIDE SEQUENCE [LARGE SCALE GENOMIC DNA]</scope>
    <source>
        <strain evidence="4">PEST</strain>
    </source>
</reference>
<dbReference type="GO" id="GO:0030414">
    <property type="term" value="F:peptidase inhibitor activity"/>
    <property type="evidence" value="ECO:0007669"/>
    <property type="project" value="UniProtKB-KW"/>
</dbReference>
<evidence type="ECO:0000256" key="1">
    <source>
        <dbReference type="ARBA" id="ARBA00022690"/>
    </source>
</evidence>
<organism evidence="4">
    <name type="scientific">Anopheles gambiae</name>
    <name type="common">African malaria mosquito</name>
    <dbReference type="NCBI Taxonomy" id="7165"/>
    <lineage>
        <taxon>Eukaryota</taxon>
        <taxon>Metazoa</taxon>
        <taxon>Ecdysozoa</taxon>
        <taxon>Arthropoda</taxon>
        <taxon>Hexapoda</taxon>
        <taxon>Insecta</taxon>
        <taxon>Pterygota</taxon>
        <taxon>Neoptera</taxon>
        <taxon>Endopterygota</taxon>
        <taxon>Diptera</taxon>
        <taxon>Nematocera</taxon>
        <taxon>Culicoidea</taxon>
        <taxon>Culicidae</taxon>
        <taxon>Anophelinae</taxon>
        <taxon>Anopheles</taxon>
    </lineage>
</organism>
<dbReference type="Gene3D" id="2.10.25.10">
    <property type="entry name" value="Laminin"/>
    <property type="match status" value="1"/>
</dbReference>
<accession>Q380C0</accession>
<sequence>MTLERFTALAIILATVGFSALPCLLGEVLQHTHLVVALTDKCKIHDKQICNVSSFATYHRISPCVGNETYVCCGVVCEKTCDNPMPICPMRVTCPWRCFCHEGLVRHEKSCILPSECPTPSLSQP</sequence>
<evidence type="ECO:0000256" key="2">
    <source>
        <dbReference type="ARBA" id="ARBA00023157"/>
    </source>
</evidence>
<dbReference type="VEuPathDB" id="VectorBase:AGAP001176"/>
<dbReference type="CDD" id="cd19941">
    <property type="entry name" value="TIL"/>
    <property type="match status" value="1"/>
</dbReference>
<keyword evidence="1" id="KW-0646">Protease inhibitor</keyword>
<dbReference type="PaxDb" id="7165-AGAP001176-PA"/>
<feature type="domain" description="TIL" evidence="3">
    <location>
        <begin position="64"/>
        <end position="117"/>
    </location>
</feature>
<reference evidence="4" key="3">
    <citation type="journal article" date="2004" name="Trends Parasitol.">
        <title>The Anopheles gambiae genome: an update.</title>
        <authorList>
            <person name="Mongin E."/>
            <person name="Louis C."/>
            <person name="Holt R.A."/>
            <person name="Birney E."/>
            <person name="Collins F.H."/>
        </authorList>
    </citation>
    <scope>NUCLEOTIDE SEQUENCE</scope>
    <source>
        <strain evidence="4">PEST</strain>
    </source>
</reference>
<dbReference type="Pfam" id="PF01826">
    <property type="entry name" value="TIL"/>
    <property type="match status" value="1"/>
</dbReference>